<keyword evidence="8" id="KW-0472">Membrane</keyword>
<dbReference type="InterPro" id="IPR001343">
    <property type="entry name" value="Hemolysn_Ca-bd"/>
</dbReference>
<dbReference type="Pfam" id="PF00353">
    <property type="entry name" value="HemolysinCabind"/>
    <property type="match status" value="7"/>
</dbReference>
<dbReference type="Gene3D" id="2.150.10.10">
    <property type="entry name" value="Serralysin-like metalloprotease, C-terminal"/>
    <property type="match status" value="5"/>
</dbReference>
<proteinExistence type="predicted"/>
<name>A0ABS4ENZ2_9HYPH</name>
<dbReference type="PRINTS" id="PR01488">
    <property type="entry name" value="RTXTOXINA"/>
</dbReference>
<evidence type="ECO:0000256" key="6">
    <source>
        <dbReference type="ARBA" id="ARBA00022737"/>
    </source>
</evidence>
<dbReference type="PROSITE" id="PS00330">
    <property type="entry name" value="HEMOLYSIN_CALCIUM"/>
    <property type="match status" value="7"/>
</dbReference>
<dbReference type="RefSeq" id="WP_209853691.1">
    <property type="nucleotide sequence ID" value="NZ_JAGGJV010000005.1"/>
</dbReference>
<keyword evidence="7" id="KW-0843">Virulence</keyword>
<keyword evidence="5" id="KW-0800">Toxin</keyword>
<dbReference type="InterPro" id="IPR018511">
    <property type="entry name" value="Hemolysin-typ_Ca-bd_CS"/>
</dbReference>
<comment type="cofactor">
    <cofactor evidence="1">
        <name>Ca(2+)</name>
        <dbReference type="ChEBI" id="CHEBI:29108"/>
    </cofactor>
</comment>
<organism evidence="10 11">
    <name type="scientific">Rhizobium herbae</name>
    <dbReference type="NCBI Taxonomy" id="508661"/>
    <lineage>
        <taxon>Bacteria</taxon>
        <taxon>Pseudomonadati</taxon>
        <taxon>Pseudomonadota</taxon>
        <taxon>Alphaproteobacteria</taxon>
        <taxon>Hyphomicrobiales</taxon>
        <taxon>Rhizobiaceae</taxon>
        <taxon>Rhizobium/Agrobacterium group</taxon>
        <taxon>Rhizobium</taxon>
    </lineage>
</organism>
<evidence type="ECO:0000256" key="2">
    <source>
        <dbReference type="ARBA" id="ARBA00004370"/>
    </source>
</evidence>
<dbReference type="Pfam" id="PF08548">
    <property type="entry name" value="Peptidase_M10_C"/>
    <property type="match status" value="3"/>
</dbReference>
<keyword evidence="4" id="KW-0964">Secreted</keyword>
<sequence length="998" mass="104814">MATIVGKNKTEETLTGTSGGDVIIGGAGHNFLYGKGGADIFTLSERPNKSGEYSGDSIMDFTSGIDKIDVSAFGISSFAQLKLLIGDNAGNGDASFVAFYGGIKHGFTVQDIAFKNLKATDFIFSEPDAPIQAGTAFEDALFGGSGNDTLSGNDGDDTLFGGDGNDILVGGYSESTTGDRLYGQGGADVFQMSARTAKNQHYIIADFENGVDKIDVSAFGISGFEQIKLILEDTGSTEVDFEASRGGYWNVVRIFNVELDMLDAKDFIFSKSGPVTDKGTTQNDWIFGSADNDTLGGFTGEDRIFGGAGNDVLVFGFSDEVYGGTGADIFRGRSETSEFYETTYIMDFQVGVDKLDLSVAGVTSLDQVKLLFGLGGNSTFLFGYDLVLNDVDTTKFTARDFIFDKTLNKTVIGTTGNDYLFGSAVVDTLKGGAGSDRLYGGAGNDILSGGEGNDLLYGQAGADIFKLDQKVSGYDVIGDFQLGIDRIDLSRSSVTSFEQLRHLLEEDFHETGTDIEIKSVNYYQSLHLNGIDPDKLTAADFIFSKQDLATQTATVNDGQLFGGKGANTLIGSAGDDEVFGGAGNDVISGGTGDNVLYGEAGADTFKVTVRIAGQPSEDVIADFQVGVDKLDVSGFGITSFDQMKLVLSSYTGGVYFSAHYRDGHHSVTLKNVALAKLTAGDFIFAKNPTVLKGSSSDDTLFGGSSADKLTGGAGFDTLFGGAGNDTLSGGADVNELYGQGGSDIFKVASFADYAAGANETFDIIKDFQLGLDRIDVSALGVSSFDQFELLSWTSSSGVSFSVNGTANGFEIEGLKRAQLSASDFIFSNKTAVVDNGDTGRDYMLGSRSADKLSGGGGTDVLLGGDGNDKLYGDAGDDYLHGGNGADQLAGGTGADSFIYMHLSESGGSSATRDTILDFSGTAGDRIDLRTIDASTKTAGDQAFSFLGTAAFTGKAGELRYDKTSSNTYIYADINGDEKADFSIRLDDAVTLSKGYFVL</sequence>
<evidence type="ECO:0000256" key="8">
    <source>
        <dbReference type="ARBA" id="ARBA00023136"/>
    </source>
</evidence>
<evidence type="ECO:0000259" key="9">
    <source>
        <dbReference type="Pfam" id="PF08548"/>
    </source>
</evidence>
<accession>A0ABS4ENZ2</accession>
<evidence type="ECO:0000256" key="5">
    <source>
        <dbReference type="ARBA" id="ARBA00022656"/>
    </source>
</evidence>
<dbReference type="SUPFAM" id="SSF51120">
    <property type="entry name" value="beta-Roll"/>
    <property type="match status" value="7"/>
</dbReference>
<dbReference type="InterPro" id="IPR011049">
    <property type="entry name" value="Serralysin-like_metalloprot_C"/>
</dbReference>
<keyword evidence="11" id="KW-1185">Reference proteome</keyword>
<evidence type="ECO:0000313" key="10">
    <source>
        <dbReference type="EMBL" id="MBP1859666.1"/>
    </source>
</evidence>
<gene>
    <name evidence="10" type="ORF">J2Z75_003183</name>
</gene>
<dbReference type="InterPro" id="IPR003995">
    <property type="entry name" value="RTX_toxin_determinant-A"/>
</dbReference>
<protein>
    <submittedName>
        <fullName evidence="10">Ca2+-binding RTX toxin-like protein</fullName>
    </submittedName>
</protein>
<reference evidence="10 11" key="1">
    <citation type="submission" date="2021-03" db="EMBL/GenBank/DDBJ databases">
        <title>Genomic Encyclopedia of Type Strains, Phase IV (KMG-IV): sequencing the most valuable type-strain genomes for metagenomic binning, comparative biology and taxonomic classification.</title>
        <authorList>
            <person name="Goeker M."/>
        </authorList>
    </citation>
    <scope>NUCLEOTIDE SEQUENCE [LARGE SCALE GENOMIC DNA]</scope>
    <source>
        <strain evidence="10 11">DSM 26427</strain>
    </source>
</reference>
<dbReference type="PRINTS" id="PR00313">
    <property type="entry name" value="CABNDNGRPT"/>
</dbReference>
<evidence type="ECO:0000256" key="7">
    <source>
        <dbReference type="ARBA" id="ARBA00023026"/>
    </source>
</evidence>
<evidence type="ECO:0000256" key="1">
    <source>
        <dbReference type="ARBA" id="ARBA00001913"/>
    </source>
</evidence>
<dbReference type="InterPro" id="IPR050557">
    <property type="entry name" value="RTX_toxin/Mannuronan_C5-epim"/>
</dbReference>
<feature type="domain" description="Peptidase M10 serralysin C-terminal" evidence="9">
    <location>
        <begin position="134"/>
        <end position="237"/>
    </location>
</feature>
<dbReference type="PANTHER" id="PTHR38340">
    <property type="entry name" value="S-LAYER PROTEIN"/>
    <property type="match status" value="1"/>
</dbReference>
<dbReference type="Proteomes" id="UP000823786">
    <property type="component" value="Unassembled WGS sequence"/>
</dbReference>
<feature type="domain" description="Peptidase M10 serralysin C-terminal" evidence="9">
    <location>
        <begin position="863"/>
        <end position="985"/>
    </location>
</feature>
<comment type="caution">
    <text evidence="10">The sequence shown here is derived from an EMBL/GenBank/DDBJ whole genome shotgun (WGS) entry which is preliminary data.</text>
</comment>
<feature type="domain" description="Peptidase M10 serralysin C-terminal" evidence="9">
    <location>
        <begin position="18"/>
        <end position="82"/>
    </location>
</feature>
<comment type="subcellular location">
    <subcellularLocation>
        <location evidence="2">Membrane</location>
    </subcellularLocation>
    <subcellularLocation>
        <location evidence="3">Secreted</location>
    </subcellularLocation>
</comment>
<evidence type="ECO:0000313" key="11">
    <source>
        <dbReference type="Proteomes" id="UP000823786"/>
    </source>
</evidence>
<dbReference type="InterPro" id="IPR013858">
    <property type="entry name" value="Peptidase_M10B_C"/>
</dbReference>
<dbReference type="PANTHER" id="PTHR38340:SF1">
    <property type="entry name" value="S-LAYER PROTEIN"/>
    <property type="match status" value="1"/>
</dbReference>
<evidence type="ECO:0000256" key="4">
    <source>
        <dbReference type="ARBA" id="ARBA00022525"/>
    </source>
</evidence>
<dbReference type="EMBL" id="JAGGJV010000005">
    <property type="protein sequence ID" value="MBP1859666.1"/>
    <property type="molecule type" value="Genomic_DNA"/>
</dbReference>
<evidence type="ECO:0000256" key="3">
    <source>
        <dbReference type="ARBA" id="ARBA00004613"/>
    </source>
</evidence>
<keyword evidence="6" id="KW-0677">Repeat</keyword>